<dbReference type="InterPro" id="IPR012677">
    <property type="entry name" value="Nucleotide-bd_a/b_plait_sf"/>
</dbReference>
<dbReference type="SUPFAM" id="SSF54928">
    <property type="entry name" value="RNA-binding domain, RBD"/>
    <property type="match status" value="1"/>
</dbReference>
<keyword evidence="2" id="KW-1185">Reference proteome</keyword>
<dbReference type="GO" id="GO:0003676">
    <property type="term" value="F:nucleic acid binding"/>
    <property type="evidence" value="ECO:0007669"/>
    <property type="project" value="InterPro"/>
</dbReference>
<dbReference type="EMBL" id="AWSO01000038">
    <property type="protein sequence ID" value="ESK96896.1"/>
    <property type="molecule type" value="Genomic_DNA"/>
</dbReference>
<evidence type="ECO:0000313" key="2">
    <source>
        <dbReference type="Proteomes" id="UP000017559"/>
    </source>
</evidence>
<dbReference type="Proteomes" id="UP000017559">
    <property type="component" value="Unassembled WGS sequence"/>
</dbReference>
<dbReference type="InterPro" id="IPR035979">
    <property type="entry name" value="RBD_domain_sf"/>
</dbReference>
<sequence length="204" mass="23082">MSQQVLRSAAAPLSQARHILLQGIPRTATPADLSRLLKRYNVQGIEDVGVYYDRGHPRTNALITLVRPNFTRDNLRELEKASFCGVPLRSTPIEEEQLKNYINLDKGSGIHASLPDVQRGKTVLVWGLPYNTTREQVAPLFEGFEMKTKVEKVKRGNRSGPISRFMMSMTSESEAHRFVRKMHLMDVSLDDTGALHTIHAHVMY</sequence>
<dbReference type="KEGG" id="mrr:Moror_6474"/>
<comment type="caution">
    <text evidence="1">The sequence shown here is derived from an EMBL/GenBank/DDBJ whole genome shotgun (WGS) entry which is preliminary data.</text>
</comment>
<dbReference type="Gene3D" id="3.30.70.330">
    <property type="match status" value="1"/>
</dbReference>
<dbReference type="HOGENOM" id="CLU_085824_0_0_1"/>
<dbReference type="OrthoDB" id="5541797at2759"/>
<dbReference type="CDD" id="cd00590">
    <property type="entry name" value="RRM_SF"/>
    <property type="match status" value="1"/>
</dbReference>
<proteinExistence type="predicted"/>
<evidence type="ECO:0008006" key="3">
    <source>
        <dbReference type="Google" id="ProtNLM"/>
    </source>
</evidence>
<gene>
    <name evidence="1" type="ORF">Moror_6474</name>
</gene>
<reference evidence="1 2" key="1">
    <citation type="journal article" date="2014" name="BMC Genomics">
        <title>Genome and secretome analysis of the hemibiotrophic fungal pathogen, Moniliophthora roreri, which causes frosty pod rot disease of cacao: mechanisms of the biotrophic and necrotrophic phases.</title>
        <authorList>
            <person name="Meinhardt L.W."/>
            <person name="Costa G.G.L."/>
            <person name="Thomazella D.P.T."/>
            <person name="Teixeira P.J.P.L."/>
            <person name="Carazzolle M.F."/>
            <person name="Schuster S.C."/>
            <person name="Carlson J.E."/>
            <person name="Guiltinan M.J."/>
            <person name="Mieczkowski P."/>
            <person name="Farmer A."/>
            <person name="Ramaraj T."/>
            <person name="Crozier J."/>
            <person name="Davis R.E."/>
            <person name="Shao J."/>
            <person name="Melnick R.L."/>
            <person name="Pereira G.A.G."/>
            <person name="Bailey B.A."/>
        </authorList>
    </citation>
    <scope>NUCLEOTIDE SEQUENCE [LARGE SCALE GENOMIC DNA]</scope>
    <source>
        <strain evidence="1 2">MCA 2997</strain>
    </source>
</reference>
<accession>V2XVJ6</accession>
<organism evidence="1 2">
    <name type="scientific">Moniliophthora roreri (strain MCA 2997)</name>
    <name type="common">Cocoa frosty pod rot fungus</name>
    <name type="synonym">Crinipellis roreri</name>
    <dbReference type="NCBI Taxonomy" id="1381753"/>
    <lineage>
        <taxon>Eukaryota</taxon>
        <taxon>Fungi</taxon>
        <taxon>Dikarya</taxon>
        <taxon>Basidiomycota</taxon>
        <taxon>Agaricomycotina</taxon>
        <taxon>Agaricomycetes</taxon>
        <taxon>Agaricomycetidae</taxon>
        <taxon>Agaricales</taxon>
        <taxon>Marasmiineae</taxon>
        <taxon>Marasmiaceae</taxon>
        <taxon>Moniliophthora</taxon>
    </lineage>
</organism>
<name>V2XVJ6_MONRO</name>
<protein>
    <recommendedName>
        <fullName evidence="3">RRM domain-containing protein</fullName>
    </recommendedName>
</protein>
<evidence type="ECO:0000313" key="1">
    <source>
        <dbReference type="EMBL" id="ESK96896.1"/>
    </source>
</evidence>
<dbReference type="AlphaFoldDB" id="V2XVJ6"/>